<keyword evidence="5" id="KW-0808">Transferase</keyword>
<dbReference type="Gene3D" id="3.40.1280.10">
    <property type="match status" value="1"/>
</dbReference>
<keyword evidence="8" id="KW-0694">RNA-binding</keyword>
<comment type="similarity">
    <text evidence="1">Belongs to the class IV-like SAM-binding methyltransferase superfamily. RNA methyltransferase NEP1 family.</text>
</comment>
<comment type="caution">
    <text evidence="9">The sequence shown here is derived from an EMBL/GenBank/DDBJ whole genome shotgun (WGS) entry which is preliminary data.</text>
</comment>
<evidence type="ECO:0000256" key="1">
    <source>
        <dbReference type="ARBA" id="ARBA00008115"/>
    </source>
</evidence>
<keyword evidence="7" id="KW-0699">rRNA-binding</keyword>
<evidence type="ECO:0000256" key="7">
    <source>
        <dbReference type="ARBA" id="ARBA00022730"/>
    </source>
</evidence>
<evidence type="ECO:0000256" key="4">
    <source>
        <dbReference type="ARBA" id="ARBA00022603"/>
    </source>
</evidence>
<dbReference type="PANTHER" id="PTHR12636:SF5">
    <property type="entry name" value="RIBOSOMAL RNA SMALL SUBUNIT METHYLTRANSFERASE NEP1"/>
    <property type="match status" value="1"/>
</dbReference>
<evidence type="ECO:0000256" key="6">
    <source>
        <dbReference type="ARBA" id="ARBA00022691"/>
    </source>
</evidence>
<evidence type="ECO:0000256" key="5">
    <source>
        <dbReference type="ARBA" id="ARBA00022679"/>
    </source>
</evidence>
<dbReference type="Pfam" id="PF03587">
    <property type="entry name" value="EMG1"/>
    <property type="match status" value="1"/>
</dbReference>
<accession>A0ABQ7I210</accession>
<proteinExistence type="inferred from homology"/>
<dbReference type="GO" id="GO:0032259">
    <property type="term" value="P:methylation"/>
    <property type="evidence" value="ECO:0007669"/>
    <property type="project" value="UniProtKB-KW"/>
</dbReference>
<organism evidence="9 10">
    <name type="scientific">Astathelohania contejeani</name>
    <dbReference type="NCBI Taxonomy" id="164912"/>
    <lineage>
        <taxon>Eukaryota</taxon>
        <taxon>Fungi</taxon>
        <taxon>Fungi incertae sedis</taxon>
        <taxon>Microsporidia</taxon>
        <taxon>Astathelohaniidae</taxon>
        <taxon>Astathelohania</taxon>
    </lineage>
</organism>
<keyword evidence="6" id="KW-0949">S-adenosyl-L-methionine</keyword>
<dbReference type="EMBL" id="SBIQ01000011">
    <property type="protein sequence ID" value="KAF7684505.1"/>
    <property type="molecule type" value="Genomic_DNA"/>
</dbReference>
<keyword evidence="10" id="KW-1185">Reference proteome</keyword>
<dbReference type="Proteomes" id="UP001516464">
    <property type="component" value="Unassembled WGS sequence"/>
</dbReference>
<name>A0ABQ7I210_9MICR</name>
<dbReference type="PANTHER" id="PTHR12636">
    <property type="entry name" value="NEP1/MRA1"/>
    <property type="match status" value="1"/>
</dbReference>
<dbReference type="InterPro" id="IPR005304">
    <property type="entry name" value="Rbsml_bgen_MeTrfase_EMG1/NEP1"/>
</dbReference>
<evidence type="ECO:0000313" key="10">
    <source>
        <dbReference type="Proteomes" id="UP001516464"/>
    </source>
</evidence>
<dbReference type="InterPro" id="IPR029028">
    <property type="entry name" value="Alpha/beta_knot_MTases"/>
</dbReference>
<evidence type="ECO:0000256" key="2">
    <source>
        <dbReference type="ARBA" id="ARBA00022517"/>
    </source>
</evidence>
<keyword evidence="2" id="KW-0690">Ribosome biogenesis</keyword>
<dbReference type="CDD" id="cd18088">
    <property type="entry name" value="Nep1-like"/>
    <property type="match status" value="1"/>
</dbReference>
<sequence>MEKITFIIEKAHLSGQSQSLLRKPRFNYYETERSRKMQKKGRPHVSPERSDITHQCLMTLLDSPLNKAGKLRIYVRTVDNVLIEVNPAIRIPRTTSRFNGLIKQLLTNLKIKGTTGDILMKVVKNPVTEYLSPGSIKVGLSQEGVRINKENLKLNLSKGYCFYINAIPSGKEDNFENVECLMKVSDFPLSAALCCGKLCNMFEELYNIF</sequence>
<dbReference type="SUPFAM" id="SSF75217">
    <property type="entry name" value="alpha/beta knot"/>
    <property type="match status" value="1"/>
</dbReference>
<dbReference type="InterPro" id="IPR029026">
    <property type="entry name" value="tRNA_m1G_MTases_N"/>
</dbReference>
<reference evidence="9 10" key="1">
    <citation type="submission" date="2019-01" db="EMBL/GenBank/DDBJ databases">
        <title>Genomes sequencing and comparative genomics of infectious freshwater microsporidia, Cucumispora dikerogammari and Thelohania contejeani.</title>
        <authorList>
            <person name="Cormier A."/>
            <person name="Giraud I."/>
            <person name="Wattier R."/>
            <person name="Teixeira M."/>
            <person name="Grandjean F."/>
            <person name="Rigaud T."/>
            <person name="Cordaux R."/>
        </authorList>
    </citation>
    <scope>NUCLEOTIDE SEQUENCE [LARGE SCALE GENOMIC DNA]</scope>
    <source>
        <strain evidence="9">T1</strain>
        <tissue evidence="9">Spores</tissue>
    </source>
</reference>
<dbReference type="GO" id="GO:0008168">
    <property type="term" value="F:methyltransferase activity"/>
    <property type="evidence" value="ECO:0007669"/>
    <property type="project" value="UniProtKB-KW"/>
</dbReference>
<protein>
    <submittedName>
        <fullName evidence="9">Ribosomal RNA small subunit methyltransferase NEP1</fullName>
    </submittedName>
</protein>
<evidence type="ECO:0000313" key="9">
    <source>
        <dbReference type="EMBL" id="KAF7684505.1"/>
    </source>
</evidence>
<evidence type="ECO:0000256" key="3">
    <source>
        <dbReference type="ARBA" id="ARBA00022552"/>
    </source>
</evidence>
<keyword evidence="3" id="KW-0698">rRNA processing</keyword>
<evidence type="ECO:0000256" key="8">
    <source>
        <dbReference type="ARBA" id="ARBA00022884"/>
    </source>
</evidence>
<gene>
    <name evidence="9" type="primary">NEP1</name>
    <name evidence="9" type="ORF">TCON_0322</name>
</gene>
<keyword evidence="4 9" id="KW-0489">Methyltransferase</keyword>